<accession>A0A1I0AHK1</accession>
<dbReference type="InterPro" id="IPR025496">
    <property type="entry name" value="DUF4387"/>
</dbReference>
<sequence length="107" mass="11956">MNITELTTVIRSKNAGPFELTFDFIFKTEEIFRKVVESKVINEKLIAELYQIPVENVISVIPYPPAKAIKATIIRPRSAGDLGETDVYGAQQHGPLLTIEIPWEGSV</sequence>
<name>A0A1I0AHK1_9FIRM</name>
<reference evidence="3" key="1">
    <citation type="submission" date="2016-10" db="EMBL/GenBank/DDBJ databases">
        <authorList>
            <person name="Varghese N."/>
            <person name="Submissions S."/>
        </authorList>
    </citation>
    <scope>NUCLEOTIDE SEQUENCE [LARGE SCALE GENOMIC DNA]</scope>
    <source>
        <strain evidence="3">DSM 13577</strain>
    </source>
</reference>
<gene>
    <name evidence="2" type="ORF">SAMN03080614_102121</name>
</gene>
<dbReference type="STRING" id="1120990.SAMN03080614_102121"/>
<keyword evidence="3" id="KW-1185">Reference proteome</keyword>
<feature type="domain" description="DUF4387" evidence="1">
    <location>
        <begin position="4"/>
        <end position="100"/>
    </location>
</feature>
<dbReference type="RefSeq" id="WP_242945726.1">
    <property type="nucleotide sequence ID" value="NZ_FOIF01000021.1"/>
</dbReference>
<evidence type="ECO:0000313" key="3">
    <source>
        <dbReference type="Proteomes" id="UP000243819"/>
    </source>
</evidence>
<proteinExistence type="predicted"/>
<dbReference type="Pfam" id="PF14330">
    <property type="entry name" value="DUF4387"/>
    <property type="match status" value="1"/>
</dbReference>
<dbReference type="Proteomes" id="UP000243819">
    <property type="component" value="Unassembled WGS sequence"/>
</dbReference>
<evidence type="ECO:0000259" key="1">
    <source>
        <dbReference type="Pfam" id="PF14330"/>
    </source>
</evidence>
<protein>
    <recommendedName>
        <fullName evidence="1">DUF4387 domain-containing protein</fullName>
    </recommendedName>
</protein>
<evidence type="ECO:0000313" key="2">
    <source>
        <dbReference type="EMBL" id="SES93160.1"/>
    </source>
</evidence>
<dbReference type="AlphaFoldDB" id="A0A1I0AHK1"/>
<dbReference type="EMBL" id="FOIF01000021">
    <property type="protein sequence ID" value="SES93160.1"/>
    <property type="molecule type" value="Genomic_DNA"/>
</dbReference>
<organism evidence="2 3">
    <name type="scientific">Anaerobranca gottschalkii DSM 13577</name>
    <dbReference type="NCBI Taxonomy" id="1120990"/>
    <lineage>
        <taxon>Bacteria</taxon>
        <taxon>Bacillati</taxon>
        <taxon>Bacillota</taxon>
        <taxon>Clostridia</taxon>
        <taxon>Eubacteriales</taxon>
        <taxon>Proteinivoracaceae</taxon>
        <taxon>Anaerobranca</taxon>
    </lineage>
</organism>